<proteinExistence type="predicted"/>
<evidence type="ECO:0000256" key="2">
    <source>
        <dbReference type="ARBA" id="ARBA00022692"/>
    </source>
</evidence>
<dbReference type="AlphaFoldDB" id="A0A233RK64"/>
<evidence type="ECO:0000256" key="3">
    <source>
        <dbReference type="ARBA" id="ARBA00022989"/>
    </source>
</evidence>
<feature type="transmembrane region" description="Helical" evidence="7">
    <location>
        <begin position="325"/>
        <end position="347"/>
    </location>
</feature>
<dbReference type="InterPro" id="IPR011020">
    <property type="entry name" value="HTTM-like"/>
</dbReference>
<feature type="transmembrane region" description="Helical" evidence="7">
    <location>
        <begin position="270"/>
        <end position="292"/>
    </location>
</feature>
<reference evidence="9 10" key="1">
    <citation type="submission" date="2017-08" db="EMBL/GenBank/DDBJ databases">
        <title>A Genome Sequence of Oceanimonas doudoroffii ATCC 27123T.</title>
        <authorList>
            <person name="Brennan M.A."/>
            <person name="Maclea K.S."/>
            <person name="Mcclelland W.D."/>
            <person name="Trachtenberg A.M."/>
        </authorList>
    </citation>
    <scope>NUCLEOTIDE SEQUENCE [LARGE SCALE GENOMIC DNA]</scope>
    <source>
        <strain evidence="9 10">ATCC 27123</strain>
    </source>
</reference>
<keyword evidence="5" id="KW-1015">Disulfide bond</keyword>
<feature type="transmembrane region" description="Helical" evidence="7">
    <location>
        <begin position="191"/>
        <end position="220"/>
    </location>
</feature>
<dbReference type="GO" id="GO:0012505">
    <property type="term" value="C:endomembrane system"/>
    <property type="evidence" value="ECO:0007669"/>
    <property type="project" value="UniProtKB-SubCell"/>
</dbReference>
<feature type="transmembrane region" description="Helical" evidence="7">
    <location>
        <begin position="232"/>
        <end position="249"/>
    </location>
</feature>
<organism evidence="9 10">
    <name type="scientific">Oceanimonas doudoroffii</name>
    <dbReference type="NCBI Taxonomy" id="84158"/>
    <lineage>
        <taxon>Bacteria</taxon>
        <taxon>Pseudomonadati</taxon>
        <taxon>Pseudomonadota</taxon>
        <taxon>Gammaproteobacteria</taxon>
        <taxon>Aeromonadales</taxon>
        <taxon>Aeromonadaceae</taxon>
        <taxon>Oceanimonas</taxon>
    </lineage>
</organism>
<dbReference type="Proteomes" id="UP000242757">
    <property type="component" value="Unassembled WGS sequence"/>
</dbReference>
<accession>A0A233RK64</accession>
<dbReference type="InterPro" id="IPR053934">
    <property type="entry name" value="HTTM_dom"/>
</dbReference>
<protein>
    <recommendedName>
        <fullName evidence="8">HTTM-like domain-containing protein</fullName>
    </recommendedName>
</protein>
<evidence type="ECO:0000256" key="1">
    <source>
        <dbReference type="ARBA" id="ARBA00004127"/>
    </source>
</evidence>
<name>A0A233RK64_9GAMM</name>
<evidence type="ECO:0000256" key="4">
    <source>
        <dbReference type="ARBA" id="ARBA00023136"/>
    </source>
</evidence>
<keyword evidence="6" id="KW-0456">Lyase</keyword>
<dbReference type="InterPro" id="IPR053935">
    <property type="entry name" value="VKGC_lumenal_dom"/>
</dbReference>
<feature type="transmembrane region" description="Helical" evidence="7">
    <location>
        <begin position="20"/>
        <end position="37"/>
    </location>
</feature>
<dbReference type="InterPro" id="IPR007782">
    <property type="entry name" value="VKG_COase"/>
</dbReference>
<feature type="domain" description="HTTM-like" evidence="8">
    <location>
        <begin position="131"/>
        <end position="390"/>
    </location>
</feature>
<dbReference type="PANTHER" id="PTHR12639:SF7">
    <property type="entry name" value="HTTM DOMAIN-CONTAINING PROTEIN"/>
    <property type="match status" value="1"/>
</dbReference>
<dbReference type="GO" id="GO:0008488">
    <property type="term" value="F:gamma-glutamyl carboxylase activity"/>
    <property type="evidence" value="ECO:0007669"/>
    <property type="project" value="InterPro"/>
</dbReference>
<sequence length="588" mass="67501">MMMQPPSSTGLSSAGEGAEDGVLEAIVIIPLVVYGAAQRMPARVRMLAVHFSVWLPAFPSSKTVRNLTGRNERPARARGGFWRAGSVKRWAPRPPTGMLVHCAPRSSLFTYQPGVMMHSRPCSSFVTGRLFEQVDAASLAFFRICFGVIMLVECGRFYRHDWIERYYISPDFLFSYYGFEWITPLPGNGMYWLFGALALLSLCVTIGLFYRLAIVLLWLGFTYVFLLDQARYLNHFYLVSLMLFLLSWVPAHRIWSVDAWRKGGRDGTTVGLWSVWLLRGQMEVMLIFAGLVKLNPDWLRLEPLGMWLARRAEAPLIGPWLEQDWMVAVAAYGAIAVHLVGAPLLLWRRTRLPIILAYCGFHLSNHFMFTIGIFPWLTMAATLLFLDPDWPRQVLHGLRRRMGLTPAPYRPSLPGPTPGLALRRVVLGGMVVWFAVQVLLPLRHLLYEGNPSWTEEGHTFAWMMKLRDKKADIEFRVFDPPTRREWRVEPNDFLFPHQARKVGTRPDLIVQLAHHIERVWERELGVSDVEVRVRSCVSLNGRPAALLIDPQRDLTQVKRSLRQADWILPLRVPFERPPQRSRRYDLSC</sequence>
<comment type="subcellular location">
    <subcellularLocation>
        <location evidence="1">Endomembrane system</location>
        <topology evidence="1">Multi-pass membrane protein</topology>
    </subcellularLocation>
</comment>
<dbReference type="Pfam" id="PF05090">
    <property type="entry name" value="HTTM"/>
    <property type="match status" value="1"/>
</dbReference>
<evidence type="ECO:0000256" key="6">
    <source>
        <dbReference type="ARBA" id="ARBA00023239"/>
    </source>
</evidence>
<dbReference type="Pfam" id="PF22777">
    <property type="entry name" value="VKGC_lumenal_dom"/>
    <property type="match status" value="1"/>
</dbReference>
<keyword evidence="2 7" id="KW-0812">Transmembrane</keyword>
<evidence type="ECO:0000259" key="8">
    <source>
        <dbReference type="SMART" id="SM00752"/>
    </source>
</evidence>
<dbReference type="OrthoDB" id="341137at2"/>
<dbReference type="EMBL" id="NBIM01000001">
    <property type="protein sequence ID" value="OXY83774.1"/>
    <property type="molecule type" value="Genomic_DNA"/>
</dbReference>
<keyword evidence="4 7" id="KW-0472">Membrane</keyword>
<evidence type="ECO:0000313" key="10">
    <source>
        <dbReference type="Proteomes" id="UP000242757"/>
    </source>
</evidence>
<gene>
    <name evidence="9" type="ORF">B6S08_04335</name>
</gene>
<dbReference type="PANTHER" id="PTHR12639">
    <property type="entry name" value="VITAMIN K-DEPENDENT GAMMA-CARBOXYLASE"/>
    <property type="match status" value="1"/>
</dbReference>
<dbReference type="SMART" id="SM00752">
    <property type="entry name" value="HTTM"/>
    <property type="match status" value="1"/>
</dbReference>
<evidence type="ECO:0000256" key="5">
    <source>
        <dbReference type="ARBA" id="ARBA00023157"/>
    </source>
</evidence>
<evidence type="ECO:0000256" key="7">
    <source>
        <dbReference type="SAM" id="Phobius"/>
    </source>
</evidence>
<comment type="caution">
    <text evidence="9">The sequence shown here is derived from an EMBL/GenBank/DDBJ whole genome shotgun (WGS) entry which is preliminary data.</text>
</comment>
<dbReference type="GO" id="GO:0019842">
    <property type="term" value="F:vitamin binding"/>
    <property type="evidence" value="ECO:0007669"/>
    <property type="project" value="TreeGrafter"/>
</dbReference>
<keyword evidence="3 7" id="KW-1133">Transmembrane helix</keyword>
<keyword evidence="10" id="KW-1185">Reference proteome</keyword>
<evidence type="ECO:0000313" key="9">
    <source>
        <dbReference type="EMBL" id="OXY83774.1"/>
    </source>
</evidence>